<name>A0ABT7AX52_9CYAN</name>
<organism evidence="1 2">
    <name type="scientific">Roseofilum acuticapitatum BLCC-M154</name>
    <dbReference type="NCBI Taxonomy" id="3022444"/>
    <lineage>
        <taxon>Bacteria</taxon>
        <taxon>Bacillati</taxon>
        <taxon>Cyanobacteriota</taxon>
        <taxon>Cyanophyceae</taxon>
        <taxon>Desertifilales</taxon>
        <taxon>Desertifilaceae</taxon>
        <taxon>Roseofilum</taxon>
        <taxon>Roseofilum acuticapitatum</taxon>
    </lineage>
</organism>
<comment type="caution">
    <text evidence="1">The sequence shown here is derived from an EMBL/GenBank/DDBJ whole genome shotgun (WGS) entry which is preliminary data.</text>
</comment>
<dbReference type="PANTHER" id="PTHR37029:SF1">
    <property type="entry name" value="SSR1768 PROTEIN"/>
    <property type="match status" value="1"/>
</dbReference>
<proteinExistence type="predicted"/>
<gene>
    <name evidence="1" type="ORF">PMG71_18905</name>
</gene>
<evidence type="ECO:0000313" key="2">
    <source>
        <dbReference type="Proteomes" id="UP001235303"/>
    </source>
</evidence>
<evidence type="ECO:0000313" key="1">
    <source>
        <dbReference type="EMBL" id="MDJ1171504.1"/>
    </source>
</evidence>
<reference evidence="1 2" key="1">
    <citation type="submission" date="2023-01" db="EMBL/GenBank/DDBJ databases">
        <title>Novel diversity within Roseofilum (Cyanobacteria; Desertifilaceae) from marine benthic mats with descriptions of four novel species.</title>
        <authorList>
            <person name="Wang Y."/>
            <person name="Berthold D.E."/>
            <person name="Hu J."/>
            <person name="Lefler F.W."/>
            <person name="Laughinghouse H.D. IV."/>
        </authorList>
    </citation>
    <scope>NUCLEOTIDE SEQUENCE [LARGE SCALE GENOMIC DNA]</scope>
    <source>
        <strain evidence="1 2">BLCC-M154</strain>
    </source>
</reference>
<dbReference type="PANTHER" id="PTHR37029">
    <property type="entry name" value="SSR1768 PROTEIN"/>
    <property type="match status" value="1"/>
</dbReference>
<dbReference type="Proteomes" id="UP001235303">
    <property type="component" value="Unassembled WGS sequence"/>
</dbReference>
<protein>
    <submittedName>
        <fullName evidence="1">DUF2283 domain-containing protein</fullName>
    </submittedName>
</protein>
<dbReference type="Pfam" id="PF10049">
    <property type="entry name" value="DUF2283"/>
    <property type="match status" value="1"/>
</dbReference>
<dbReference type="EMBL" id="JAQOSP010000116">
    <property type="protein sequence ID" value="MDJ1171504.1"/>
    <property type="molecule type" value="Genomic_DNA"/>
</dbReference>
<dbReference type="InterPro" id="IPR019270">
    <property type="entry name" value="DUF2283"/>
</dbReference>
<accession>A0ABT7AX52</accession>
<dbReference type="RefSeq" id="WP_283755256.1">
    <property type="nucleotide sequence ID" value="NZ_JAQOSP010000116.1"/>
</dbReference>
<sequence length="74" mass="8370">MKIKYDRQVDILRITFKEAMITESDEETPGMILDFDENGNVVGIEILRASQHIDNPEGIEYSISPSILISSKLT</sequence>
<keyword evidence="2" id="KW-1185">Reference proteome</keyword>